<dbReference type="Pfam" id="PF00023">
    <property type="entry name" value="Ank"/>
    <property type="match status" value="1"/>
</dbReference>
<dbReference type="SUPFAM" id="SSF48403">
    <property type="entry name" value="Ankyrin repeat"/>
    <property type="match status" value="1"/>
</dbReference>
<feature type="domain" description="MutL C-terminal dimerisation" evidence="6">
    <location>
        <begin position="1060"/>
        <end position="1204"/>
    </location>
</feature>
<feature type="region of interest" description="Disordered" evidence="5">
    <location>
        <begin position="798"/>
        <end position="819"/>
    </location>
</feature>
<dbReference type="Gene3D" id="2.20.110.10">
    <property type="entry name" value="Histone H3 K4-specific methyltransferase SET7/9 N-terminal domain"/>
    <property type="match status" value="2"/>
</dbReference>
<evidence type="ECO:0000259" key="7">
    <source>
        <dbReference type="SMART" id="SM01340"/>
    </source>
</evidence>
<dbReference type="GO" id="GO:0016887">
    <property type="term" value="F:ATP hydrolysis activity"/>
    <property type="evidence" value="ECO:0007669"/>
    <property type="project" value="InterPro"/>
</dbReference>
<feature type="region of interest" description="Disordered" evidence="5">
    <location>
        <begin position="1228"/>
        <end position="1258"/>
    </location>
</feature>
<dbReference type="SMART" id="SM01340">
    <property type="entry name" value="DNA_mis_repair"/>
    <property type="match status" value="1"/>
</dbReference>
<dbReference type="InterPro" id="IPR020568">
    <property type="entry name" value="Ribosomal_Su5_D2-typ_SF"/>
</dbReference>
<dbReference type="GO" id="GO:0006298">
    <property type="term" value="P:mismatch repair"/>
    <property type="evidence" value="ECO:0007669"/>
    <property type="project" value="InterPro"/>
</dbReference>
<feature type="repeat" description="ANK" evidence="4">
    <location>
        <begin position="130"/>
        <end position="172"/>
    </location>
</feature>
<feature type="compositionally biased region" description="Basic and acidic residues" evidence="5">
    <location>
        <begin position="916"/>
        <end position="944"/>
    </location>
</feature>
<feature type="domain" description="DNA mismatch repair protein S5" evidence="7">
    <location>
        <begin position="597"/>
        <end position="734"/>
    </location>
</feature>
<feature type="repeat" description="ANK" evidence="4">
    <location>
        <begin position="63"/>
        <end position="95"/>
    </location>
</feature>
<feature type="region of interest" description="Disordered" evidence="5">
    <location>
        <begin position="850"/>
        <end position="992"/>
    </location>
</feature>
<dbReference type="InterPro" id="IPR002099">
    <property type="entry name" value="MutL/Mlh/PMS"/>
</dbReference>
<dbReference type="PANTHER" id="PTHR10073:SF52">
    <property type="entry name" value="MISMATCH REPAIR ENDONUCLEASE PMS2"/>
    <property type="match status" value="1"/>
</dbReference>
<dbReference type="InterPro" id="IPR037198">
    <property type="entry name" value="MutL_C_sf"/>
</dbReference>
<dbReference type="Gene3D" id="3.30.230.10">
    <property type="match status" value="1"/>
</dbReference>
<dbReference type="Pfam" id="PF02493">
    <property type="entry name" value="MORN"/>
    <property type="match status" value="4"/>
</dbReference>
<dbReference type="InterPro" id="IPR014790">
    <property type="entry name" value="MutL_C"/>
</dbReference>
<dbReference type="FunFam" id="3.30.230.10:FF:000032">
    <property type="entry name" value="mismatch repair endonuclease PMS2 isoform X2"/>
    <property type="match status" value="1"/>
</dbReference>
<feature type="compositionally biased region" description="Pro residues" evidence="5">
    <location>
        <begin position="1907"/>
        <end position="1921"/>
    </location>
</feature>
<dbReference type="Gene3D" id="3.30.1370.100">
    <property type="entry name" value="MutL, C-terminal domain, regulatory subdomain"/>
    <property type="match status" value="1"/>
</dbReference>
<dbReference type="PROSITE" id="PS50297">
    <property type="entry name" value="ANK_REP_REGION"/>
    <property type="match status" value="3"/>
</dbReference>
<evidence type="ECO:0000256" key="1">
    <source>
        <dbReference type="ARBA" id="ARBA00006082"/>
    </source>
</evidence>
<name>A0AAD7WZB5_9TELE</name>
<dbReference type="GO" id="GO:0140664">
    <property type="term" value="F:ATP-dependent DNA damage sensor activity"/>
    <property type="evidence" value="ECO:0007669"/>
    <property type="project" value="InterPro"/>
</dbReference>
<dbReference type="InterPro" id="IPR036770">
    <property type="entry name" value="Ankyrin_rpt-contain_sf"/>
</dbReference>
<evidence type="ECO:0000313" key="8">
    <source>
        <dbReference type="EMBL" id="KAJ8413699.1"/>
    </source>
</evidence>
<feature type="compositionally biased region" description="Polar residues" evidence="5">
    <location>
        <begin position="1814"/>
        <end position="1827"/>
    </location>
</feature>
<feature type="repeat" description="ANK" evidence="4">
    <location>
        <begin position="96"/>
        <end position="128"/>
    </location>
</feature>
<dbReference type="SMART" id="SM00248">
    <property type="entry name" value="ANK"/>
    <property type="match status" value="4"/>
</dbReference>
<dbReference type="SUPFAM" id="SSF82185">
    <property type="entry name" value="Histone H3 K4-specific methyltransferase SET7/9 N-terminal domain"/>
    <property type="match status" value="2"/>
</dbReference>
<dbReference type="SMART" id="SM00853">
    <property type="entry name" value="MutL_C"/>
    <property type="match status" value="1"/>
</dbReference>
<dbReference type="SUPFAM" id="SSF118116">
    <property type="entry name" value="DNA mismatch repair protein MutL"/>
    <property type="match status" value="1"/>
</dbReference>
<dbReference type="InterPro" id="IPR042120">
    <property type="entry name" value="MutL_C_dimsub"/>
</dbReference>
<dbReference type="GO" id="GO:0005524">
    <property type="term" value="F:ATP binding"/>
    <property type="evidence" value="ECO:0007669"/>
    <property type="project" value="InterPro"/>
</dbReference>
<dbReference type="GO" id="GO:0030983">
    <property type="term" value="F:mismatched DNA binding"/>
    <property type="evidence" value="ECO:0007669"/>
    <property type="project" value="InterPro"/>
</dbReference>
<feature type="compositionally biased region" description="Basic and acidic residues" evidence="5">
    <location>
        <begin position="805"/>
        <end position="819"/>
    </location>
</feature>
<feature type="repeat" description="ANK" evidence="4">
    <location>
        <begin position="173"/>
        <end position="205"/>
    </location>
</feature>
<dbReference type="Gene3D" id="3.30.1540.20">
    <property type="entry name" value="MutL, C-terminal domain, dimerisation subdomain"/>
    <property type="match status" value="1"/>
</dbReference>
<feature type="compositionally biased region" description="Low complexity" evidence="5">
    <location>
        <begin position="950"/>
        <end position="959"/>
    </location>
</feature>
<dbReference type="NCBIfam" id="TIGR00585">
    <property type="entry name" value="mutl"/>
    <property type="match status" value="1"/>
</dbReference>
<feature type="region of interest" description="Disordered" evidence="5">
    <location>
        <begin position="1759"/>
        <end position="1835"/>
    </location>
</feature>
<keyword evidence="9" id="KW-1185">Reference proteome</keyword>
<dbReference type="PROSITE" id="PS00058">
    <property type="entry name" value="DNA_MISMATCH_REPAIR_1"/>
    <property type="match status" value="1"/>
</dbReference>
<feature type="region of interest" description="Disordered" evidence="5">
    <location>
        <begin position="1907"/>
        <end position="1933"/>
    </location>
</feature>
<evidence type="ECO:0000313" key="9">
    <source>
        <dbReference type="Proteomes" id="UP001221898"/>
    </source>
</evidence>
<dbReference type="InterPro" id="IPR038973">
    <property type="entry name" value="MutL/Mlh/Pms-like"/>
</dbReference>
<organism evidence="8 9">
    <name type="scientific">Aldrovandia affinis</name>
    <dbReference type="NCBI Taxonomy" id="143900"/>
    <lineage>
        <taxon>Eukaryota</taxon>
        <taxon>Metazoa</taxon>
        <taxon>Chordata</taxon>
        <taxon>Craniata</taxon>
        <taxon>Vertebrata</taxon>
        <taxon>Euteleostomi</taxon>
        <taxon>Actinopterygii</taxon>
        <taxon>Neopterygii</taxon>
        <taxon>Teleostei</taxon>
        <taxon>Notacanthiformes</taxon>
        <taxon>Halosauridae</taxon>
        <taxon>Aldrovandia</taxon>
    </lineage>
</organism>
<reference evidence="8" key="1">
    <citation type="journal article" date="2023" name="Science">
        <title>Genome structures resolve the early diversification of teleost fishes.</title>
        <authorList>
            <person name="Parey E."/>
            <person name="Louis A."/>
            <person name="Montfort J."/>
            <person name="Bouchez O."/>
            <person name="Roques C."/>
            <person name="Iampietro C."/>
            <person name="Lluch J."/>
            <person name="Castinel A."/>
            <person name="Donnadieu C."/>
            <person name="Desvignes T."/>
            <person name="Floi Bucao C."/>
            <person name="Jouanno E."/>
            <person name="Wen M."/>
            <person name="Mejri S."/>
            <person name="Dirks R."/>
            <person name="Jansen H."/>
            <person name="Henkel C."/>
            <person name="Chen W.J."/>
            <person name="Zahm M."/>
            <person name="Cabau C."/>
            <person name="Klopp C."/>
            <person name="Thompson A.W."/>
            <person name="Robinson-Rechavi M."/>
            <person name="Braasch I."/>
            <person name="Lecointre G."/>
            <person name="Bobe J."/>
            <person name="Postlethwait J.H."/>
            <person name="Berthelot C."/>
            <person name="Roest Crollius H."/>
            <person name="Guiguen Y."/>
        </authorList>
    </citation>
    <scope>NUCLEOTIDE SEQUENCE</scope>
    <source>
        <strain evidence="8">NC1722</strain>
    </source>
</reference>
<dbReference type="Pfam" id="PF12796">
    <property type="entry name" value="Ank_2"/>
    <property type="match status" value="1"/>
</dbReference>
<protein>
    <submittedName>
        <fullName evidence="8">Uncharacterized protein</fullName>
    </submittedName>
</protein>
<dbReference type="CDD" id="cd03484">
    <property type="entry name" value="MutL_Trans_hPMS_2_like"/>
    <property type="match status" value="1"/>
</dbReference>
<comment type="caution">
    <text evidence="8">The sequence shown here is derived from an EMBL/GenBank/DDBJ whole genome shotgun (WGS) entry which is preliminary data.</text>
</comment>
<dbReference type="Gene3D" id="3.30.565.10">
    <property type="entry name" value="Histidine kinase-like ATPase, C-terminal domain"/>
    <property type="match status" value="1"/>
</dbReference>
<feature type="compositionally biased region" description="Basic residues" evidence="5">
    <location>
        <begin position="1760"/>
        <end position="1771"/>
    </location>
</feature>
<dbReference type="InterPro" id="IPR036890">
    <property type="entry name" value="HATPase_C_sf"/>
</dbReference>
<keyword evidence="3" id="KW-0227">DNA damage</keyword>
<dbReference type="InterPro" id="IPR002110">
    <property type="entry name" value="Ankyrin_rpt"/>
</dbReference>
<sequence length="1940" mass="215553">MGPPWVQCPTSADHSLAQNQWLRLQAAWPVRVLPGCRQRRAAACLRSLCSSGVDVNARVESDSRHTALHLAVRYGALPAVDVLASHGADVNAADRFGVLPLHMAAGTLDLEMAASLIRCGADVGGAARRSGATALHMAVLAATTKAGRALPVDLSCVSELLAHGASPDAQDKAGRTPLHEACQDAQEEAADMLLGHGADVNIRTALGENCLFLFLDREANLWRASLLGKLLSLTYPFSITNSQGLLPRGLLLSEHRRQRDMLLQLCKQPLGLQHICRIHIYRQYGEKFRQNLKEMVPEKLYDFSVSSSLGLVLRSRIQSLSESSHSCIWIYSMRQPSPPTGAGLAQPGVVVYLHLVPAEIFFRQYRAVPAGGRAAARRRTLGPQEHAREEALCAGRAFGAHPLALPLRGDRLSPLNHVQTPHCAELIADCQWRQQVHCCQALNQAERANFEALTLKHHTSKLSNFSDLIHVETFGFRGEALSSLCALSDLSVVTCHESVQVGTRMVFDHSGKLAQRSPHPRQQGTTVTLQQLFSTLPVRHKEFQRNIKKEYTKMIHVLQSYCIISTGVRITCTNQVGQGKRSAVLCTNGSHSMKDNIGAVFGPKQLQSLIPFQQQPPTEMIKEDYGLKGMELPDNFFTVSGFVSRGDHGVGRSATDRQFFFINNRPCDPSKVSKLVNEVYHMFNRHQYPFVALNISVASDCVDVNVTPDKRQVFLQEEKLLLATLKSTLVSMYETGVNKISLSNPPLPMPYVCRTVNPSTSVENISRAALEAEDIPEPSLLHTKSSLNLAGLRAAFSLRQTPGEGTRENSSKVNHEGPAQKKLHCFFSSPESSSSSTTTTTTSRPTIQSLFKHSQTLKCSPMKVPVSEENRGEGKADSDLDSGRGSVVSEHSSSTWTPESVCGTASEFSTPDTVEVEPRIKSESADGQWDEAHEPGELSERKNLEPSPSPGDSSSSPGSKRARLDERLSTISTAQSDSGVQAPSTRSKVDAPIQMRKRTVPVHFSLPDLVARLQKQEKERAEEGLKYRRFRAKISPGENQSAEDELKKEISKDMFKEMEIIGQFNMGFIIAKLKSDIFIIDQHATDEKYNFEMLQQNTVLQGQRLIAPQKLHLPAVSETVLIENLEIFQKNGFDFIIDEEAQVMERVKLVSLPTSKNWTFGPSDIEEMIFMLSDSPGVMCRPSRVRQMFASRACRKSVMIGTPLSTSEMKKLLGHMGDIEQPVVSEPPLAQAAPEEDESAQNTNSGSASSFQPSLAENPVPSSEELFYNVPAITSIIVENYPSGNVYEGQWKNNARHGDGRMKWNKLGQQYSGQWENGLQHGQGTHTWFLKRILGSQYPLRNEYVGEFVQGLRQGRGKFYYASGALYDGEWQGNKKHGQGKFTFKNGRTFEGEFVDDHMAEFPAFSMDGTTTPDLSGIRTQTPPCGKGERPRGATSSVSGSSVLGPDMALEIQSLLENLPEAQKDIELRQVEFAVLRHITELRTVYSFYGRLGHQQSLDNTFLLTRMQFWRLLKDCNVHHHGITLAQMDRFISGKCAFFCNSSHAVIAANYTEKCWEIYQAHCRLNSSGLNDRTMTMRHFIWMLKDLGLYDDELTTGKVLEILSAENPAAYTNLDVEMTFLDFFEALLACAEEKSSWSVGTPSECLSEICRPAEDPGVLVQEECRDSPILATQRTSPLVCSASVEMEGYEGESRGDTMCLRETVKWMASTSWSDGSWIRTTHLFFSGTLFPAFERSLLLQREVQEERLRRAAQARIALAKAKRAARPRRKRQREEEEEEETERADAQGDNAQGDNPQHPPRSPAFLPTPGASASCVTNPKLSRTASGTKKKRAYRAKSQLMSPRIFMRSGWTEVRDTLAVLRMWMVLFSARRNGPEITYSYVHLYHTEILPRTPLTFSSTDSCRLTLPPPPEADSQMPPPIGADDQGRSGRDAGFETFYH</sequence>
<gene>
    <name evidence="8" type="ORF">AAFF_G00082060</name>
</gene>
<feature type="region of interest" description="Disordered" evidence="5">
    <location>
        <begin position="826"/>
        <end position="845"/>
    </location>
</feature>
<evidence type="ECO:0000256" key="3">
    <source>
        <dbReference type="ARBA" id="ARBA00022763"/>
    </source>
</evidence>
<dbReference type="Pfam" id="PF01119">
    <property type="entry name" value="DNA_mis_repair"/>
    <property type="match status" value="1"/>
</dbReference>
<dbReference type="InterPro" id="IPR042121">
    <property type="entry name" value="MutL_C_regsub"/>
</dbReference>
<dbReference type="InterPro" id="IPR014762">
    <property type="entry name" value="DNA_mismatch_repair_CS"/>
</dbReference>
<dbReference type="EMBL" id="JAINUG010000015">
    <property type="protein sequence ID" value="KAJ8413699.1"/>
    <property type="molecule type" value="Genomic_DNA"/>
</dbReference>
<dbReference type="Pfam" id="PF08676">
    <property type="entry name" value="MutL_C"/>
    <property type="match status" value="1"/>
</dbReference>
<feature type="compositionally biased region" description="Polar residues" evidence="5">
    <location>
        <begin position="889"/>
        <end position="898"/>
    </location>
</feature>
<dbReference type="Gene3D" id="1.25.40.20">
    <property type="entry name" value="Ankyrin repeat-containing domain"/>
    <property type="match status" value="2"/>
</dbReference>
<proteinExistence type="inferred from homology"/>
<dbReference type="SUPFAM" id="SSF54211">
    <property type="entry name" value="Ribosomal protein S5 domain 2-like"/>
    <property type="match status" value="1"/>
</dbReference>
<keyword evidence="4" id="KW-0040">ANK repeat</keyword>
<evidence type="ECO:0000256" key="2">
    <source>
        <dbReference type="ARBA" id="ARBA00022737"/>
    </source>
</evidence>
<dbReference type="InterPro" id="IPR014721">
    <property type="entry name" value="Ribsml_uS5_D2-typ_fold_subgr"/>
</dbReference>
<dbReference type="FunFam" id="3.30.565.10:FF:000160">
    <property type="entry name" value="Mismatch repair endonuclease PMS2"/>
    <property type="match status" value="1"/>
</dbReference>
<dbReference type="InterPro" id="IPR003409">
    <property type="entry name" value="MORN"/>
</dbReference>
<feature type="compositionally biased region" description="Low complexity" evidence="5">
    <location>
        <begin position="832"/>
        <end position="843"/>
    </location>
</feature>
<dbReference type="FunFam" id="3.30.1370.100:FF:000001">
    <property type="entry name" value="Mismatch repair endonuclease pms1, putative"/>
    <property type="match status" value="1"/>
</dbReference>
<feature type="compositionally biased region" description="Polar residues" evidence="5">
    <location>
        <begin position="1240"/>
        <end position="1255"/>
    </location>
</feature>
<accession>A0AAD7WZB5</accession>
<comment type="similarity">
    <text evidence="1">Belongs to the DNA mismatch repair MutL/HexB family.</text>
</comment>
<feature type="compositionally biased region" description="Polar residues" evidence="5">
    <location>
        <begin position="969"/>
        <end position="986"/>
    </location>
</feature>
<evidence type="ECO:0000259" key="6">
    <source>
        <dbReference type="SMART" id="SM00853"/>
    </source>
</evidence>
<keyword evidence="2" id="KW-0677">Repeat</keyword>
<dbReference type="SMART" id="SM00698">
    <property type="entry name" value="MORN"/>
    <property type="match status" value="4"/>
</dbReference>
<evidence type="ECO:0000256" key="5">
    <source>
        <dbReference type="SAM" id="MobiDB-lite"/>
    </source>
</evidence>
<dbReference type="InterPro" id="IPR013507">
    <property type="entry name" value="DNA_mismatch_S5_2-like"/>
</dbReference>
<dbReference type="SUPFAM" id="SSF55874">
    <property type="entry name" value="ATPase domain of HSP90 chaperone/DNA topoisomerase II/histidine kinase"/>
    <property type="match status" value="1"/>
</dbReference>
<dbReference type="PROSITE" id="PS50088">
    <property type="entry name" value="ANK_REPEAT"/>
    <property type="match status" value="4"/>
</dbReference>
<feature type="compositionally biased region" description="Basic and acidic residues" evidence="5">
    <location>
        <begin position="866"/>
        <end position="882"/>
    </location>
</feature>
<dbReference type="Proteomes" id="UP001221898">
    <property type="component" value="Unassembled WGS sequence"/>
</dbReference>
<evidence type="ECO:0000256" key="4">
    <source>
        <dbReference type="PROSITE-ProRule" id="PRU00023"/>
    </source>
</evidence>
<dbReference type="GO" id="GO:0032389">
    <property type="term" value="C:MutLalpha complex"/>
    <property type="evidence" value="ECO:0007669"/>
    <property type="project" value="TreeGrafter"/>
</dbReference>
<dbReference type="PANTHER" id="PTHR10073">
    <property type="entry name" value="DNA MISMATCH REPAIR PROTEIN MLH, PMS, MUTL"/>
    <property type="match status" value="1"/>
</dbReference>